<evidence type="ECO:0000256" key="5">
    <source>
        <dbReference type="ARBA" id="ARBA00062515"/>
    </source>
</evidence>
<dbReference type="CDD" id="cd13539">
    <property type="entry name" value="PBP2_AvModA"/>
    <property type="match status" value="1"/>
</dbReference>
<dbReference type="RefSeq" id="WP_078791092.1">
    <property type="nucleotide sequence ID" value="NZ_FUWR01000020.1"/>
</dbReference>
<name>A0A1T4RGL4_9BACT</name>
<keyword evidence="3 6" id="KW-0479">Metal-binding</keyword>
<dbReference type="GO" id="GO:0015689">
    <property type="term" value="P:molybdate ion transport"/>
    <property type="evidence" value="ECO:0007669"/>
    <property type="project" value="InterPro"/>
</dbReference>
<dbReference type="SUPFAM" id="SSF53850">
    <property type="entry name" value="Periplasmic binding protein-like II"/>
    <property type="match status" value="1"/>
</dbReference>
<gene>
    <name evidence="8" type="ORF">SAMN02745119_02871</name>
</gene>
<dbReference type="Gene3D" id="3.40.190.10">
    <property type="entry name" value="Periplasmic binding protein-like II"/>
    <property type="match status" value="2"/>
</dbReference>
<evidence type="ECO:0000256" key="7">
    <source>
        <dbReference type="SAM" id="SignalP"/>
    </source>
</evidence>
<dbReference type="FunFam" id="3.40.190.10:FF:000035">
    <property type="entry name" value="Molybdate ABC transporter substrate-binding protein"/>
    <property type="match status" value="1"/>
</dbReference>
<evidence type="ECO:0000256" key="4">
    <source>
        <dbReference type="ARBA" id="ARBA00022729"/>
    </source>
</evidence>
<dbReference type="OrthoDB" id="9785015at2"/>
<feature type="signal peptide" evidence="7">
    <location>
        <begin position="1"/>
        <end position="23"/>
    </location>
</feature>
<keyword evidence="2 6" id="KW-0500">Molybdenum</keyword>
<organism evidence="8 9">
    <name type="scientific">Trichlorobacter thiogenes</name>
    <dbReference type="NCBI Taxonomy" id="115783"/>
    <lineage>
        <taxon>Bacteria</taxon>
        <taxon>Pseudomonadati</taxon>
        <taxon>Thermodesulfobacteriota</taxon>
        <taxon>Desulfuromonadia</taxon>
        <taxon>Geobacterales</taxon>
        <taxon>Geobacteraceae</taxon>
        <taxon>Trichlorobacter</taxon>
    </lineage>
</organism>
<keyword evidence="4 7" id="KW-0732">Signal</keyword>
<proteinExistence type="inferred from homology"/>
<protein>
    <submittedName>
        <fullName evidence="8">Molybdate transport system substrate-binding protein</fullName>
    </submittedName>
</protein>
<evidence type="ECO:0000313" key="8">
    <source>
        <dbReference type="EMBL" id="SKA15027.1"/>
    </source>
</evidence>
<dbReference type="InterPro" id="IPR050682">
    <property type="entry name" value="ModA/WtpA"/>
</dbReference>
<sequence length="251" mass="27442">MKTVVTFMLMAGLSLCLTISASAADLHLAVAANFTAPMEQLKPLFEKTTGHKLIISYGTVGKFYAQIKNGAPFELLISADDETPIRLEKDGLALPETRFTYAIGKLMLWSTKPGLVDAKGEVLKQAEFKRLAIASPKLAVYGAAGVEVMKKLGVYEQLQSKLVFGENISQTYQFVATANADLGFVALSQIYKNGRYAAGSHWQVPASLYPQIRQDAVLLTRGKDNPAGRALLTFLKAQETKKIIRSYGYDI</sequence>
<dbReference type="PANTHER" id="PTHR30632">
    <property type="entry name" value="MOLYBDATE-BINDING PERIPLASMIC PROTEIN"/>
    <property type="match status" value="1"/>
</dbReference>
<evidence type="ECO:0000256" key="1">
    <source>
        <dbReference type="ARBA" id="ARBA00009175"/>
    </source>
</evidence>
<evidence type="ECO:0000256" key="6">
    <source>
        <dbReference type="PIRSR" id="PIRSR004846-1"/>
    </source>
</evidence>
<dbReference type="STRING" id="115783.SAMN02745119_02871"/>
<evidence type="ECO:0000256" key="3">
    <source>
        <dbReference type="ARBA" id="ARBA00022723"/>
    </source>
</evidence>
<dbReference type="GO" id="GO:1901359">
    <property type="term" value="F:tungstate binding"/>
    <property type="evidence" value="ECO:0007669"/>
    <property type="project" value="UniProtKB-ARBA"/>
</dbReference>
<accession>A0A1T4RGL4</accession>
<dbReference type="EMBL" id="FUWR01000020">
    <property type="protein sequence ID" value="SKA15027.1"/>
    <property type="molecule type" value="Genomic_DNA"/>
</dbReference>
<feature type="binding site" evidence="6">
    <location>
        <position position="168"/>
    </location>
    <ligand>
        <name>molybdate</name>
        <dbReference type="ChEBI" id="CHEBI:36264"/>
    </ligand>
</feature>
<reference evidence="9" key="1">
    <citation type="submission" date="2017-02" db="EMBL/GenBank/DDBJ databases">
        <authorList>
            <person name="Varghese N."/>
            <person name="Submissions S."/>
        </authorList>
    </citation>
    <scope>NUCLEOTIDE SEQUENCE [LARGE SCALE GENOMIC DNA]</scope>
    <source>
        <strain evidence="9">ATCC BAA-34</strain>
    </source>
</reference>
<dbReference type="InterPro" id="IPR005950">
    <property type="entry name" value="ModA"/>
</dbReference>
<dbReference type="Proteomes" id="UP000190102">
    <property type="component" value="Unassembled WGS sequence"/>
</dbReference>
<dbReference type="AlphaFoldDB" id="A0A1T4RGL4"/>
<evidence type="ECO:0000313" key="9">
    <source>
        <dbReference type="Proteomes" id="UP000190102"/>
    </source>
</evidence>
<dbReference type="InterPro" id="IPR044084">
    <property type="entry name" value="AvModA-like_subst-bd"/>
</dbReference>
<dbReference type="GO" id="GO:0046872">
    <property type="term" value="F:metal ion binding"/>
    <property type="evidence" value="ECO:0007669"/>
    <property type="project" value="UniProtKB-KW"/>
</dbReference>
<comment type="subunit">
    <text evidence="5">The complex is composed of two ATP-binding proteins (ModC), two transmembrane proteins (ModB) and a solute-binding protein (ModA).</text>
</comment>
<comment type="similarity">
    <text evidence="1">Belongs to the bacterial solute-binding protein ModA family.</text>
</comment>
<dbReference type="PIRSF" id="PIRSF004846">
    <property type="entry name" value="ModA"/>
    <property type="match status" value="1"/>
</dbReference>
<dbReference type="Pfam" id="PF13531">
    <property type="entry name" value="SBP_bac_11"/>
    <property type="match status" value="1"/>
</dbReference>
<dbReference type="PANTHER" id="PTHR30632:SF14">
    <property type="entry name" value="TUNGSTATE_MOLYBDATE_CHROMATE-BINDING PROTEIN MODA"/>
    <property type="match status" value="1"/>
</dbReference>
<dbReference type="GO" id="GO:0030973">
    <property type="term" value="F:molybdate ion binding"/>
    <property type="evidence" value="ECO:0007669"/>
    <property type="project" value="InterPro"/>
</dbReference>
<dbReference type="NCBIfam" id="TIGR01256">
    <property type="entry name" value="modA"/>
    <property type="match status" value="1"/>
</dbReference>
<evidence type="ECO:0000256" key="2">
    <source>
        <dbReference type="ARBA" id="ARBA00022505"/>
    </source>
</evidence>
<keyword evidence="9" id="KW-1185">Reference proteome</keyword>
<feature type="chain" id="PRO_5012956201" evidence="7">
    <location>
        <begin position="24"/>
        <end position="251"/>
    </location>
</feature>